<comment type="similarity">
    <text evidence="3">Belongs to the intermediate filament family.</text>
</comment>
<keyword evidence="6" id="KW-1185">Reference proteome</keyword>
<keyword evidence="1 3" id="KW-0403">Intermediate filament</keyword>
<protein>
    <submittedName>
        <fullName evidence="7">Keratin, type II cytoskeletal 8-like</fullName>
    </submittedName>
</protein>
<dbReference type="PANTHER" id="PTHR45616">
    <property type="entry name" value="GATA-TYPE DOMAIN-CONTAINING PROTEIN"/>
    <property type="match status" value="1"/>
</dbReference>
<sequence length="521" mass="59785">MRERGYNTGEGQVTIEWEFVSANKTPRYAERVEPRVSQVRYLFRTGHRSSVSRFGESQARFCTMNITYYGPRRTSFSSRSLGSLPNRSSLYRASSGSFQPGLYRGSFSALSNSPLSTSTPFLLPSLPALEIDPKLHQIRTAEKEQIKGLNNQFASFIDKVRKLEQQNKVLETQLKLLKGKDQYKSNVGHIMTAHSQPLKQQIDMLSQDKMKLQNELDQTQTFLEELKSQYEEEINHRNQLENEFVVTKKDLDDIYLQKVDVESKLESITNEIKYLKQLFEEEIKELQSQIQNAMVTVEMDNNRELEMKNIIDEVKEQYQTMIAKSRDETEQWYKNKIDDIVRQTQKHNDGMKSIKGQIAELTRYAQHINGEIEALKNQRANLENAVTSVEEQGEQAVQSAKSTIQDLEEALKQAKHDMATKMREYQELMNLKLALDIEIATYRKLLEGEENRMVAQVPPQQVNAINKLAGLLNQGITLPSHIGVAGISVSNNNSLKRPLMIKTIETKDGKVISEVSHFSEK</sequence>
<feature type="coiled-coil region" evidence="4">
    <location>
        <begin position="209"/>
        <end position="303"/>
    </location>
</feature>
<dbReference type="SMART" id="SM01391">
    <property type="entry name" value="Filament"/>
    <property type="match status" value="1"/>
</dbReference>
<evidence type="ECO:0000256" key="4">
    <source>
        <dbReference type="SAM" id="Coils"/>
    </source>
</evidence>
<dbReference type="FunFam" id="1.20.5.1160:FF:000001">
    <property type="entry name" value="Keratin type II"/>
    <property type="match status" value="1"/>
</dbReference>
<reference evidence="7" key="1">
    <citation type="submission" date="2025-08" db="UniProtKB">
        <authorList>
            <consortium name="RefSeq"/>
        </authorList>
    </citation>
    <scope>IDENTIFICATION</scope>
</reference>
<dbReference type="Gene3D" id="1.20.5.1160">
    <property type="entry name" value="Vasodilator-stimulated phosphoprotein"/>
    <property type="match status" value="1"/>
</dbReference>
<feature type="coiled-coil region" evidence="4">
    <location>
        <begin position="358"/>
        <end position="431"/>
    </location>
</feature>
<dbReference type="InterPro" id="IPR018039">
    <property type="entry name" value="IF_conserved"/>
</dbReference>
<dbReference type="PRINTS" id="PR01276">
    <property type="entry name" value="TYPE2KERATIN"/>
</dbReference>
<evidence type="ECO:0000256" key="3">
    <source>
        <dbReference type="RuleBase" id="RU000685"/>
    </source>
</evidence>
<feature type="coiled-coil region" evidence="4">
    <location>
        <begin position="146"/>
        <end position="180"/>
    </location>
</feature>
<dbReference type="Gene3D" id="1.20.5.500">
    <property type="entry name" value="Single helix bin"/>
    <property type="match status" value="1"/>
</dbReference>
<dbReference type="RefSeq" id="XP_026521306.1">
    <property type="nucleotide sequence ID" value="XM_026665521.1"/>
</dbReference>
<accession>A0A6J1TSC9</accession>
<evidence type="ECO:0000256" key="1">
    <source>
        <dbReference type="ARBA" id="ARBA00022754"/>
    </source>
</evidence>
<keyword evidence="2 4" id="KW-0175">Coiled coil</keyword>
<dbReference type="AlphaFoldDB" id="A0A6J1TSC9"/>
<dbReference type="GeneID" id="113410790"/>
<evidence type="ECO:0000256" key="2">
    <source>
        <dbReference type="ARBA" id="ARBA00023054"/>
    </source>
</evidence>
<evidence type="ECO:0000259" key="5">
    <source>
        <dbReference type="PROSITE" id="PS51842"/>
    </source>
</evidence>
<dbReference type="Gene3D" id="1.20.5.170">
    <property type="match status" value="1"/>
</dbReference>
<dbReference type="GO" id="GO:0031424">
    <property type="term" value="P:keratinization"/>
    <property type="evidence" value="ECO:0007669"/>
    <property type="project" value="TreeGrafter"/>
</dbReference>
<dbReference type="Pfam" id="PF00038">
    <property type="entry name" value="Filament"/>
    <property type="match status" value="1"/>
</dbReference>
<dbReference type="PROSITE" id="PS51842">
    <property type="entry name" value="IF_ROD_2"/>
    <property type="match status" value="1"/>
</dbReference>
<feature type="domain" description="IF rod" evidence="5">
    <location>
        <begin position="142"/>
        <end position="453"/>
    </location>
</feature>
<gene>
    <name evidence="7" type="primary">LOC113410790</name>
</gene>
<evidence type="ECO:0000313" key="6">
    <source>
        <dbReference type="Proteomes" id="UP000504612"/>
    </source>
</evidence>
<dbReference type="PANTHER" id="PTHR45616:SF70">
    <property type="entry name" value="IF ROD DOMAIN-CONTAINING PROTEIN"/>
    <property type="match status" value="1"/>
</dbReference>
<organism evidence="6 7">
    <name type="scientific">Notechis scutatus</name>
    <name type="common">mainland tiger snake</name>
    <dbReference type="NCBI Taxonomy" id="8663"/>
    <lineage>
        <taxon>Eukaryota</taxon>
        <taxon>Metazoa</taxon>
        <taxon>Chordata</taxon>
        <taxon>Craniata</taxon>
        <taxon>Vertebrata</taxon>
        <taxon>Euteleostomi</taxon>
        <taxon>Lepidosauria</taxon>
        <taxon>Squamata</taxon>
        <taxon>Bifurcata</taxon>
        <taxon>Unidentata</taxon>
        <taxon>Episquamata</taxon>
        <taxon>Toxicofera</taxon>
        <taxon>Serpentes</taxon>
        <taxon>Colubroidea</taxon>
        <taxon>Elapidae</taxon>
        <taxon>Hydrophiinae</taxon>
        <taxon>Notechis</taxon>
    </lineage>
</organism>
<dbReference type="KEGG" id="nss:113410790"/>
<dbReference type="FunFam" id="1.20.5.170:FF:000004">
    <property type="entry name" value="Keratin, type II cytoskeletal 5"/>
    <property type="match status" value="1"/>
</dbReference>
<dbReference type="SUPFAM" id="SSF64593">
    <property type="entry name" value="Intermediate filament protein, coiled coil region"/>
    <property type="match status" value="2"/>
</dbReference>
<dbReference type="Proteomes" id="UP000504612">
    <property type="component" value="Unplaced"/>
</dbReference>
<dbReference type="GO" id="GO:0045095">
    <property type="term" value="C:keratin filament"/>
    <property type="evidence" value="ECO:0007669"/>
    <property type="project" value="InterPro"/>
</dbReference>
<evidence type="ECO:0000313" key="7">
    <source>
        <dbReference type="RefSeq" id="XP_026521306.1"/>
    </source>
</evidence>
<dbReference type="GO" id="GO:0005615">
    <property type="term" value="C:extracellular space"/>
    <property type="evidence" value="ECO:0007669"/>
    <property type="project" value="TreeGrafter"/>
</dbReference>
<name>A0A6J1TSC9_9SAUR</name>
<dbReference type="GO" id="GO:0030280">
    <property type="term" value="F:structural constituent of skin epidermis"/>
    <property type="evidence" value="ECO:0007669"/>
    <property type="project" value="TreeGrafter"/>
</dbReference>
<dbReference type="InterPro" id="IPR039008">
    <property type="entry name" value="IF_rod_dom"/>
</dbReference>
<dbReference type="GO" id="GO:0045109">
    <property type="term" value="P:intermediate filament organization"/>
    <property type="evidence" value="ECO:0007669"/>
    <property type="project" value="TreeGrafter"/>
</dbReference>
<dbReference type="InterPro" id="IPR003054">
    <property type="entry name" value="Keratin_II"/>
</dbReference>
<proteinExistence type="inferred from homology"/>
<dbReference type="PROSITE" id="PS00226">
    <property type="entry name" value="IF_ROD_1"/>
    <property type="match status" value="1"/>
</dbReference>